<dbReference type="Gene3D" id="1.10.443.10">
    <property type="entry name" value="Intergrase catalytic core"/>
    <property type="match status" value="1"/>
</dbReference>
<dbReference type="InterPro" id="IPR013762">
    <property type="entry name" value="Integrase-like_cat_sf"/>
</dbReference>
<sequence>MADVTSMGTVASKVRVERSVRRVKGGWKSDAPKTAAGRCSTPLPRALRDELVAPLAKQSYRGNPSAALWPGRVPGSGGDPRGLDYKRQFDVGSAIRYYFKPALKELWLVGVRWRDLRHHYATVMISMIGKGAQ</sequence>
<reference evidence="3 4" key="1">
    <citation type="submission" date="2021-06" db="EMBL/GenBank/DDBJ databases">
        <title>Genome-based taxonomic framework of Microbacterium strains isolated from marine environment, the description of four new species and reclassification of four preexisting species.</title>
        <authorList>
            <person name="Lee S.D."/>
            <person name="Kim S.-M."/>
            <person name="Byeon Y.-S."/>
            <person name="Yang H.L."/>
            <person name="Kim I.S."/>
        </authorList>
    </citation>
    <scope>NUCLEOTIDE SEQUENCE [LARGE SCALE GENOMIC DNA]</scope>
    <source>
        <strain evidence="3 4">SSW1-36</strain>
    </source>
</reference>
<feature type="region of interest" description="Disordered" evidence="2">
    <location>
        <begin position="61"/>
        <end position="81"/>
    </location>
</feature>
<evidence type="ECO:0000313" key="4">
    <source>
        <dbReference type="Proteomes" id="UP000831963"/>
    </source>
</evidence>
<gene>
    <name evidence="3" type="ORF">KV396_13415</name>
</gene>
<name>A0ABY4IT26_9MICO</name>
<proteinExistence type="predicted"/>
<evidence type="ECO:0000256" key="2">
    <source>
        <dbReference type="SAM" id="MobiDB-lite"/>
    </source>
</evidence>
<dbReference type="EMBL" id="CP078077">
    <property type="protein sequence ID" value="UPL15415.1"/>
    <property type="molecule type" value="Genomic_DNA"/>
</dbReference>
<dbReference type="Proteomes" id="UP000831963">
    <property type="component" value="Chromosome"/>
</dbReference>
<dbReference type="SUPFAM" id="SSF56349">
    <property type="entry name" value="DNA breaking-rejoining enzymes"/>
    <property type="match status" value="1"/>
</dbReference>
<evidence type="ECO:0000256" key="1">
    <source>
        <dbReference type="ARBA" id="ARBA00023172"/>
    </source>
</evidence>
<keyword evidence="1" id="KW-0233">DNA recombination</keyword>
<accession>A0ABY4IT26</accession>
<evidence type="ECO:0000313" key="3">
    <source>
        <dbReference type="EMBL" id="UPL15415.1"/>
    </source>
</evidence>
<dbReference type="InterPro" id="IPR011010">
    <property type="entry name" value="DNA_brk_join_enz"/>
</dbReference>
<organism evidence="3 4">
    <name type="scientific">Microbacterium galbinum</name>
    <dbReference type="NCBI Taxonomy" id="2851646"/>
    <lineage>
        <taxon>Bacteria</taxon>
        <taxon>Bacillati</taxon>
        <taxon>Actinomycetota</taxon>
        <taxon>Actinomycetes</taxon>
        <taxon>Micrococcales</taxon>
        <taxon>Microbacteriaceae</taxon>
        <taxon>Microbacterium</taxon>
    </lineage>
</organism>
<dbReference type="RefSeq" id="WP_247956022.1">
    <property type="nucleotide sequence ID" value="NZ_CP078077.1"/>
</dbReference>
<protein>
    <submittedName>
        <fullName evidence="3">Uncharacterized protein</fullName>
    </submittedName>
</protein>
<keyword evidence="4" id="KW-1185">Reference proteome</keyword>